<evidence type="ECO:0000313" key="3">
    <source>
        <dbReference type="Proteomes" id="UP001222325"/>
    </source>
</evidence>
<protein>
    <submittedName>
        <fullName evidence="2">Uncharacterized protein</fullName>
    </submittedName>
</protein>
<dbReference type="EMBL" id="JARJCN010000142">
    <property type="protein sequence ID" value="KAJ7068959.1"/>
    <property type="molecule type" value="Genomic_DNA"/>
</dbReference>
<gene>
    <name evidence="2" type="ORF">B0H15DRAFT_138897</name>
</gene>
<evidence type="ECO:0000313" key="2">
    <source>
        <dbReference type="EMBL" id="KAJ7068959.1"/>
    </source>
</evidence>
<accession>A0AAD6XI04</accession>
<organism evidence="2 3">
    <name type="scientific">Mycena belliarum</name>
    <dbReference type="NCBI Taxonomy" id="1033014"/>
    <lineage>
        <taxon>Eukaryota</taxon>
        <taxon>Fungi</taxon>
        <taxon>Dikarya</taxon>
        <taxon>Basidiomycota</taxon>
        <taxon>Agaricomycotina</taxon>
        <taxon>Agaricomycetes</taxon>
        <taxon>Agaricomycetidae</taxon>
        <taxon>Agaricales</taxon>
        <taxon>Marasmiineae</taxon>
        <taxon>Mycenaceae</taxon>
        <taxon>Mycena</taxon>
    </lineage>
</organism>
<evidence type="ECO:0000256" key="1">
    <source>
        <dbReference type="SAM" id="MobiDB-lite"/>
    </source>
</evidence>
<feature type="region of interest" description="Disordered" evidence="1">
    <location>
        <begin position="97"/>
        <end position="130"/>
    </location>
</feature>
<comment type="caution">
    <text evidence="2">The sequence shown here is derived from an EMBL/GenBank/DDBJ whole genome shotgun (WGS) entry which is preliminary data.</text>
</comment>
<feature type="compositionally biased region" description="Low complexity" evidence="1">
    <location>
        <begin position="112"/>
        <end position="127"/>
    </location>
</feature>
<keyword evidence="3" id="KW-1185">Reference proteome</keyword>
<sequence length="158" mass="17501">MPSPDGRTNPTPVHFARNIPVEIHPPVSSRLLHQRQLDREGRAICRIVYAHGIGVQFIASVFCVAEDTVIQAIQNNASNEKGDTEEHDYFYVSKAYRNQYPPMPKSGERQSSETTRAASDRSSSMSSKGNSIEDQVGFFLSGQNPLQSRYITLDGTSG</sequence>
<proteinExistence type="predicted"/>
<name>A0AAD6XI04_9AGAR</name>
<dbReference type="Proteomes" id="UP001222325">
    <property type="component" value="Unassembled WGS sequence"/>
</dbReference>
<dbReference type="AlphaFoldDB" id="A0AAD6XI04"/>
<reference evidence="2" key="1">
    <citation type="submission" date="2023-03" db="EMBL/GenBank/DDBJ databases">
        <title>Massive genome expansion in bonnet fungi (Mycena s.s.) driven by repeated elements and novel gene families across ecological guilds.</title>
        <authorList>
            <consortium name="Lawrence Berkeley National Laboratory"/>
            <person name="Harder C.B."/>
            <person name="Miyauchi S."/>
            <person name="Viragh M."/>
            <person name="Kuo A."/>
            <person name="Thoen E."/>
            <person name="Andreopoulos B."/>
            <person name="Lu D."/>
            <person name="Skrede I."/>
            <person name="Drula E."/>
            <person name="Henrissat B."/>
            <person name="Morin E."/>
            <person name="Kohler A."/>
            <person name="Barry K."/>
            <person name="LaButti K."/>
            <person name="Morin E."/>
            <person name="Salamov A."/>
            <person name="Lipzen A."/>
            <person name="Mereny Z."/>
            <person name="Hegedus B."/>
            <person name="Baldrian P."/>
            <person name="Stursova M."/>
            <person name="Weitz H."/>
            <person name="Taylor A."/>
            <person name="Grigoriev I.V."/>
            <person name="Nagy L.G."/>
            <person name="Martin F."/>
            <person name="Kauserud H."/>
        </authorList>
    </citation>
    <scope>NUCLEOTIDE SEQUENCE</scope>
    <source>
        <strain evidence="2">CBHHK173m</strain>
    </source>
</reference>